<dbReference type="GO" id="GO:0016567">
    <property type="term" value="P:protein ubiquitination"/>
    <property type="evidence" value="ECO:0007669"/>
    <property type="project" value="UniProtKB-UniPathway"/>
</dbReference>
<dbReference type="InterPro" id="IPR041433">
    <property type="entry name" value="RPN1_C"/>
</dbReference>
<evidence type="ECO:0000256" key="1">
    <source>
        <dbReference type="ARBA" id="ARBA00005460"/>
    </source>
</evidence>
<keyword evidence="7" id="KW-0647">Proteasome</keyword>
<dbReference type="Gene3D" id="1.25.10.10">
    <property type="entry name" value="Leucine-rich Repeat Variant"/>
    <property type="match status" value="1"/>
</dbReference>
<dbReference type="Pfam" id="PF00400">
    <property type="entry name" value="WD40"/>
    <property type="match status" value="5"/>
</dbReference>
<dbReference type="UniPathway" id="UPA00143"/>
<comment type="similarity">
    <text evidence="1">Belongs to the proteasome subunit S2 family.</text>
</comment>
<dbReference type="PANTHER" id="PTHR10943">
    <property type="entry name" value="26S PROTEASOME NON-ATPASE REGULATORY SUBUNIT"/>
    <property type="match status" value="1"/>
</dbReference>
<dbReference type="GO" id="GO:0043161">
    <property type="term" value="P:proteasome-mediated ubiquitin-dependent protein catabolic process"/>
    <property type="evidence" value="ECO:0007669"/>
    <property type="project" value="TreeGrafter"/>
</dbReference>
<dbReference type="SUPFAM" id="SSF48371">
    <property type="entry name" value="ARM repeat"/>
    <property type="match status" value="1"/>
</dbReference>
<dbReference type="InterPro" id="IPR011989">
    <property type="entry name" value="ARM-like"/>
</dbReference>
<comment type="caution">
    <text evidence="15">The sequence shown here is derived from an EMBL/GenBank/DDBJ whole genome shotgun (WGS) entry which is preliminary data.</text>
</comment>
<evidence type="ECO:0000259" key="12">
    <source>
        <dbReference type="Pfam" id="PF04158"/>
    </source>
</evidence>
<dbReference type="Pfam" id="PF17781">
    <property type="entry name" value="RPN1_RPN2_N"/>
    <property type="match status" value="1"/>
</dbReference>
<dbReference type="GO" id="GO:1990904">
    <property type="term" value="C:ribonucleoprotein complex"/>
    <property type="evidence" value="ECO:0007669"/>
    <property type="project" value="UniProtKB-KW"/>
</dbReference>
<dbReference type="InterPro" id="IPR019775">
    <property type="entry name" value="WD40_repeat_CS"/>
</dbReference>
<dbReference type="Pfam" id="PF18051">
    <property type="entry name" value="RPN1_C"/>
    <property type="match status" value="1"/>
</dbReference>
<dbReference type="GO" id="GO:0008540">
    <property type="term" value="C:proteasome regulatory particle, base subcomplex"/>
    <property type="evidence" value="ECO:0007669"/>
    <property type="project" value="TreeGrafter"/>
</dbReference>
<evidence type="ECO:0000256" key="2">
    <source>
        <dbReference type="ARBA" id="ARBA00005649"/>
    </source>
</evidence>
<evidence type="ECO:0000256" key="7">
    <source>
        <dbReference type="ARBA" id="ARBA00022942"/>
    </source>
</evidence>
<organism evidence="15 16">
    <name type="scientific">Salix brachista</name>
    <dbReference type="NCBI Taxonomy" id="2182728"/>
    <lineage>
        <taxon>Eukaryota</taxon>
        <taxon>Viridiplantae</taxon>
        <taxon>Streptophyta</taxon>
        <taxon>Embryophyta</taxon>
        <taxon>Tracheophyta</taxon>
        <taxon>Spermatophyta</taxon>
        <taxon>Magnoliopsida</taxon>
        <taxon>eudicotyledons</taxon>
        <taxon>Gunneridae</taxon>
        <taxon>Pentapetalae</taxon>
        <taxon>rosids</taxon>
        <taxon>fabids</taxon>
        <taxon>Malpighiales</taxon>
        <taxon>Salicaceae</taxon>
        <taxon>Saliceae</taxon>
        <taxon>Salix</taxon>
    </lineage>
</organism>
<comment type="similarity">
    <text evidence="2">Belongs to the WD repeat DCAF13/WDSOF1 family.</text>
</comment>
<dbReference type="GO" id="GO:0005634">
    <property type="term" value="C:nucleus"/>
    <property type="evidence" value="ECO:0007669"/>
    <property type="project" value="TreeGrafter"/>
</dbReference>
<dbReference type="InterPro" id="IPR007287">
    <property type="entry name" value="Sof1"/>
</dbReference>
<dbReference type="InterPro" id="IPR036322">
    <property type="entry name" value="WD40_repeat_dom_sf"/>
</dbReference>
<evidence type="ECO:0000256" key="5">
    <source>
        <dbReference type="ARBA" id="ARBA00022737"/>
    </source>
</evidence>
<dbReference type="PROSITE" id="PS50294">
    <property type="entry name" value="WD_REPEATS_REGION"/>
    <property type="match status" value="3"/>
</dbReference>
<keyword evidence="4 10" id="KW-0853">WD repeat</keyword>
<dbReference type="Pfam" id="PF04158">
    <property type="entry name" value="Sof1"/>
    <property type="match status" value="1"/>
</dbReference>
<feature type="repeat" description="WD" evidence="10">
    <location>
        <begin position="1000"/>
        <end position="1042"/>
    </location>
</feature>
<dbReference type="InterPro" id="IPR020472">
    <property type="entry name" value="WD40_PAC1"/>
</dbReference>
<dbReference type="EMBL" id="VDCV01000007">
    <property type="protein sequence ID" value="KAB5548489.1"/>
    <property type="molecule type" value="Genomic_DNA"/>
</dbReference>
<feature type="domain" description="RPN1 N-terminal" evidence="13">
    <location>
        <begin position="48"/>
        <end position="371"/>
    </location>
</feature>
<dbReference type="InterPro" id="IPR001680">
    <property type="entry name" value="WD40_rpt"/>
</dbReference>
<dbReference type="InterPro" id="IPR015943">
    <property type="entry name" value="WD40/YVTN_repeat-like_dom_sf"/>
</dbReference>
<evidence type="ECO:0000259" key="14">
    <source>
        <dbReference type="Pfam" id="PF18051"/>
    </source>
</evidence>
<reference evidence="16" key="1">
    <citation type="journal article" date="2019" name="Gigascience">
        <title>De novo genome assembly of the endangered Acer yangbiense, a plant species with extremely small populations endemic to Yunnan Province, China.</title>
        <authorList>
            <person name="Yang J."/>
            <person name="Wariss H.M."/>
            <person name="Tao L."/>
            <person name="Zhang R."/>
            <person name="Yun Q."/>
            <person name="Hollingsworth P."/>
            <person name="Dao Z."/>
            <person name="Luo G."/>
            <person name="Guo H."/>
            <person name="Ma Y."/>
            <person name="Sun W."/>
        </authorList>
    </citation>
    <scope>NUCLEOTIDE SEQUENCE [LARGE SCALE GENOMIC DNA]</scope>
    <source>
        <strain evidence="16">cv. br00</strain>
    </source>
</reference>
<gene>
    <name evidence="15" type="ORF">DKX38_011895</name>
</gene>
<dbReference type="SUPFAM" id="SSF50978">
    <property type="entry name" value="WD40 repeat-like"/>
    <property type="match status" value="1"/>
</dbReference>
<dbReference type="InterPro" id="IPR016024">
    <property type="entry name" value="ARM-type_fold"/>
</dbReference>
<feature type="domain" description="26S proteasome non-ATPase regulatory subunit RPN1 C-terminal" evidence="14">
    <location>
        <begin position="854"/>
        <end position="889"/>
    </location>
</feature>
<dbReference type="InterPro" id="IPR040892">
    <property type="entry name" value="RPN1_N"/>
</dbReference>
<dbReference type="PANTHER" id="PTHR10943:SF1">
    <property type="entry name" value="26S PROTEASOME NON-ATPASE REGULATORY SUBUNIT 2"/>
    <property type="match status" value="1"/>
</dbReference>
<evidence type="ECO:0000256" key="10">
    <source>
        <dbReference type="PROSITE-ProRule" id="PRU00221"/>
    </source>
</evidence>
<sequence>MAPETNKTSGSGGAPKNDAPVKAPPSKKKEEKKDDDLSEEDLTLKQQLELYVERVQDPEPGIQKLALESLSLAAFITFVKGQEIRSSTSSMTSVPKPLKFLRPHYGTLKAHYEKMAEADLKKFMADILSVLALTMSAEGERESLKYRLLGSEGDIGSWGHEYVRLGLCAGYVLLWNLAGEIAQEYTKRRSEEASVDDLIELVQQIVAFHMKHNAEPEAVDLLMEVEDLDILSKYVDKTNFKRTCLYLTSAAKYLPGPDDLVVLKIAYEIYIKFMEYASALQIALFLDDLQYIKQVYTSCDDVLQKKQFSYIIARHGTAIELDDDIASDDIVREVLEEIINNTKLSEGYLTLARDIEVMEPKSPEDIYKAHLLDGRASAGTSVDSARQNLAATFVNAFVNAGFGQDKLMTPPTDSSSGGSGNWLFKNKEHGKTSAAASLGMILMWDVDSGLAQLDKYFHSNDNHVISGALLGVGIVNCGIRNDCDPALALLDDFVDKEDPSIRIGAIMGLGIAYAGTQNEQICKKLSLVLNDAKAPLDVIAFAAISLGLVCVGSCNEVVAQAIILSLMERSESDLQDPLTRFLPLGLGLLYLGKQESVEATAEVSKTFNEKIRKYCDMTLLSCAYAGTGNVLKVQNLLGHCAEILEKGETHQGPAVLGIAMIAMAEELGLEMAIRSLEHLLQYGQQNIRRAVPLALGLLCISNPKVNVMDTLSRLSHDTDSEVAMAAVISLGLIGAGTNNARIAGMLRNLSSYYYKETSLHFCVRIAQGLVHLGKGLLTLNPYHSDRFLLSPTALAGLITMLHACLDMKEIILRKYHYVLYFLVLAMQPRMLLTVDENLKPLPVPVRVGQAVDVVGQAGRPKTITGFQTHSTPVLLAAGDRAELATEKVCHIEGEPRLQRRSVVADRDFYRAYSIKYKIVLDLQFLPTLLPYMDNDDIVAIYSSGRIYWSFPCVFAVLFNERVFHNFDPNLRTQEKAVEYQRALNAAKLDKIFARPFIGAMDGHIDAVSCMAKNPNYLKGIFSGSMDGDIRLWDIANSTGRERTGGYYHFDVYLLVTTFVGFGNVIEVIRRTVCRFPGHQGAVKGLTASTDGRTLVSCGTDCTVRLWNVPVATIMESGNLSDCSRVFEHPSYLEPHLAVSRAVDHQWSGDLFATAGAQVDIWNHNRSQPVSSFKWGTDSVISVRFNPGEPNLLATSASDRSIMLYDLRVSSPARKLIMRTKTNCISWNPMEPMNFTAANEDCNCYSYDARKLDEAKCVHKDHVSAVMDIDFSPTGREFVTGSYDRTVRIFQYNGGHSREIYHTKRMQRVFCVKFSCDASYVISGSDDTNLRLWKAKASEQLGVLLPREQRRHEYNEALKKRYKHLPEVKRIVRHRHLPKPIYKAGVLRRVMIEAERRKDHRRKAHSAPGSIVSEPMRKRRIIKEVE</sequence>
<dbReference type="Proteomes" id="UP000326939">
    <property type="component" value="Chromosome 7"/>
</dbReference>
<evidence type="ECO:0000313" key="16">
    <source>
        <dbReference type="Proteomes" id="UP000326939"/>
    </source>
</evidence>
<feature type="repeat" description="WD" evidence="10">
    <location>
        <begin position="1172"/>
        <end position="1214"/>
    </location>
</feature>
<dbReference type="FunFam" id="1.25.10.10:FF:000084">
    <property type="entry name" value="26S proteasome non-ATPase regulatory subunit 2 homolog"/>
    <property type="match status" value="1"/>
</dbReference>
<evidence type="ECO:0000256" key="9">
    <source>
        <dbReference type="ARBA" id="ARBA00032239"/>
    </source>
</evidence>
<evidence type="ECO:0000256" key="8">
    <source>
        <dbReference type="ARBA" id="ARBA00023274"/>
    </source>
</evidence>
<keyword evidence="16" id="KW-1185">Reference proteome</keyword>
<keyword evidence="5" id="KW-0677">Repeat</keyword>
<dbReference type="PROSITE" id="PS00678">
    <property type="entry name" value="WD_REPEATS_1"/>
    <property type="match status" value="2"/>
</dbReference>
<proteinExistence type="inferred from homology"/>
<evidence type="ECO:0000256" key="6">
    <source>
        <dbReference type="ARBA" id="ARBA00022843"/>
    </source>
</evidence>
<feature type="domain" description="Sof1-like protein" evidence="12">
    <location>
        <begin position="1334"/>
        <end position="1420"/>
    </location>
</feature>
<dbReference type="Pfam" id="PF01851">
    <property type="entry name" value="PC_rep"/>
    <property type="match status" value="2"/>
</dbReference>
<dbReference type="PROSITE" id="PS50082">
    <property type="entry name" value="WD_REPEATS_2"/>
    <property type="match status" value="5"/>
</dbReference>
<evidence type="ECO:0000259" key="13">
    <source>
        <dbReference type="Pfam" id="PF17781"/>
    </source>
</evidence>
<feature type="repeat" description="WD" evidence="10">
    <location>
        <begin position="1301"/>
        <end position="1342"/>
    </location>
</feature>
<evidence type="ECO:0000256" key="4">
    <source>
        <dbReference type="ARBA" id="ARBA00022574"/>
    </source>
</evidence>
<feature type="repeat" description="WD" evidence="10">
    <location>
        <begin position="1075"/>
        <end position="1116"/>
    </location>
</feature>
<dbReference type="CDD" id="cd00200">
    <property type="entry name" value="WD40"/>
    <property type="match status" value="1"/>
</dbReference>
<keyword evidence="8" id="KW-0687">Ribonucleoprotein</keyword>
<evidence type="ECO:0000256" key="11">
    <source>
        <dbReference type="SAM" id="MobiDB-lite"/>
    </source>
</evidence>
<feature type="repeat" description="WD" evidence="10">
    <location>
        <begin position="1258"/>
        <end position="1299"/>
    </location>
</feature>
<accession>A0A5N5M082</accession>
<dbReference type="PRINTS" id="PR00320">
    <property type="entry name" value="GPROTEINBRPT"/>
</dbReference>
<feature type="region of interest" description="Disordered" evidence="11">
    <location>
        <begin position="1"/>
        <end position="41"/>
    </location>
</feature>
<dbReference type="SMART" id="SM00320">
    <property type="entry name" value="WD40"/>
    <property type="match status" value="6"/>
</dbReference>
<protein>
    <recommendedName>
        <fullName evidence="3">DDB1- and CUL4-associated factor 13</fullName>
    </recommendedName>
    <alternativeName>
        <fullName evidence="9">WD repeat and SOF domain-containing protein 1</fullName>
    </alternativeName>
</protein>
<dbReference type="FunFam" id="2.130.10.10:FF:000132">
    <property type="entry name" value="DDB1- and CUL4-associated factor 13"/>
    <property type="match status" value="1"/>
</dbReference>
<evidence type="ECO:0000313" key="15">
    <source>
        <dbReference type="EMBL" id="KAB5548489.1"/>
    </source>
</evidence>
<evidence type="ECO:0000256" key="3">
    <source>
        <dbReference type="ARBA" id="ARBA00021762"/>
    </source>
</evidence>
<dbReference type="InterPro" id="IPR002015">
    <property type="entry name" value="Proteasome/cyclosome_rpt"/>
</dbReference>
<dbReference type="Gene3D" id="2.130.10.10">
    <property type="entry name" value="YVTN repeat-like/Quinoprotein amine dehydrogenase"/>
    <property type="match status" value="2"/>
</dbReference>
<dbReference type="GO" id="GO:0034515">
    <property type="term" value="C:proteasome storage granule"/>
    <property type="evidence" value="ECO:0007669"/>
    <property type="project" value="TreeGrafter"/>
</dbReference>
<name>A0A5N5M082_9ROSI</name>
<keyword evidence="6" id="KW-0832">Ubl conjugation</keyword>